<feature type="transmembrane region" description="Helical" evidence="7">
    <location>
        <begin position="160"/>
        <end position="179"/>
    </location>
</feature>
<dbReference type="AlphaFoldDB" id="A0A814DU60"/>
<name>A0A814DU60_ADIRI</name>
<dbReference type="InterPro" id="IPR002229">
    <property type="entry name" value="RhesusRHD"/>
</dbReference>
<evidence type="ECO:0000256" key="5">
    <source>
        <dbReference type="ARBA" id="ARBA00023136"/>
    </source>
</evidence>
<keyword evidence="11" id="KW-1185">Reference proteome</keyword>
<feature type="transmembrane region" description="Helical" evidence="7">
    <location>
        <begin position="309"/>
        <end position="327"/>
    </location>
</feature>
<feature type="domain" description="Ammonium transporter AmtB-like" evidence="8">
    <location>
        <begin position="63"/>
        <end position="422"/>
    </location>
</feature>
<accession>A0A814DU60</accession>
<dbReference type="InterPro" id="IPR024041">
    <property type="entry name" value="NH4_transpt_AmtB-like_dom"/>
</dbReference>
<evidence type="ECO:0000256" key="1">
    <source>
        <dbReference type="ARBA" id="ARBA00004141"/>
    </source>
</evidence>
<feature type="compositionally biased region" description="Basic and acidic residues" evidence="6">
    <location>
        <begin position="524"/>
        <end position="538"/>
    </location>
</feature>
<protein>
    <recommendedName>
        <fullName evidence="8">Ammonium transporter AmtB-like domain-containing protein</fullName>
    </recommendedName>
</protein>
<reference evidence="9" key="1">
    <citation type="submission" date="2021-02" db="EMBL/GenBank/DDBJ databases">
        <authorList>
            <person name="Nowell W R."/>
        </authorList>
    </citation>
    <scope>NUCLEOTIDE SEQUENCE</scope>
</reference>
<comment type="similarity">
    <text evidence="2">Belongs to the ammonium transporter (TC 2.A.49) family. Rh subfamily.</text>
</comment>
<keyword evidence="5 7" id="KW-0472">Membrane</keyword>
<feature type="transmembrane region" description="Helical" evidence="7">
    <location>
        <begin position="133"/>
        <end position="153"/>
    </location>
</feature>
<feature type="transmembrane region" description="Helical" evidence="7">
    <location>
        <begin position="228"/>
        <end position="250"/>
    </location>
</feature>
<dbReference type="GO" id="GO:0097272">
    <property type="term" value="P:ammonium homeostasis"/>
    <property type="evidence" value="ECO:0007669"/>
    <property type="project" value="TreeGrafter"/>
</dbReference>
<evidence type="ECO:0000313" key="11">
    <source>
        <dbReference type="Proteomes" id="UP000663828"/>
    </source>
</evidence>
<evidence type="ECO:0000259" key="8">
    <source>
        <dbReference type="Pfam" id="PF00909"/>
    </source>
</evidence>
<gene>
    <name evidence="10" type="ORF">EDS130_LOCUS27386</name>
    <name evidence="9" type="ORF">XAT740_LOCUS11148</name>
</gene>
<dbReference type="Pfam" id="PF00909">
    <property type="entry name" value="Ammonium_transp"/>
    <property type="match status" value="1"/>
</dbReference>
<dbReference type="EMBL" id="CAJNOJ010000172">
    <property type="protein sequence ID" value="CAF1239577.1"/>
    <property type="molecule type" value="Genomic_DNA"/>
</dbReference>
<evidence type="ECO:0000313" key="10">
    <source>
        <dbReference type="EMBL" id="CAF1239577.1"/>
    </source>
</evidence>
<organism evidence="9 11">
    <name type="scientific">Adineta ricciae</name>
    <name type="common">Rotifer</name>
    <dbReference type="NCBI Taxonomy" id="249248"/>
    <lineage>
        <taxon>Eukaryota</taxon>
        <taxon>Metazoa</taxon>
        <taxon>Spiralia</taxon>
        <taxon>Gnathifera</taxon>
        <taxon>Rotifera</taxon>
        <taxon>Eurotatoria</taxon>
        <taxon>Bdelloidea</taxon>
        <taxon>Adinetida</taxon>
        <taxon>Adinetidae</taxon>
        <taxon>Adineta</taxon>
    </lineage>
</organism>
<dbReference type="PANTHER" id="PTHR11730:SF60">
    <property type="entry name" value="RH50, ISOFORM D"/>
    <property type="match status" value="1"/>
</dbReference>
<evidence type="ECO:0000256" key="2">
    <source>
        <dbReference type="ARBA" id="ARBA00011036"/>
    </source>
</evidence>
<evidence type="ECO:0000256" key="3">
    <source>
        <dbReference type="ARBA" id="ARBA00022692"/>
    </source>
</evidence>
<dbReference type="GO" id="GO:0008519">
    <property type="term" value="F:ammonium channel activity"/>
    <property type="evidence" value="ECO:0007669"/>
    <property type="project" value="InterPro"/>
</dbReference>
<feature type="transmembrane region" description="Helical" evidence="7">
    <location>
        <begin position="100"/>
        <end position="118"/>
    </location>
</feature>
<feature type="region of interest" description="Disordered" evidence="6">
    <location>
        <begin position="524"/>
        <end position="560"/>
    </location>
</feature>
<feature type="transmembrane region" description="Helical" evidence="7">
    <location>
        <begin position="256"/>
        <end position="278"/>
    </location>
</feature>
<feature type="transmembrane region" description="Helical" evidence="7">
    <location>
        <begin position="66"/>
        <end position="88"/>
    </location>
</feature>
<dbReference type="Proteomes" id="UP000663828">
    <property type="component" value="Unassembled WGS sequence"/>
</dbReference>
<feature type="transmembrane region" description="Helical" evidence="7">
    <location>
        <begin position="393"/>
        <end position="418"/>
    </location>
</feature>
<feature type="transmembrane region" description="Helical" evidence="7">
    <location>
        <begin position="18"/>
        <end position="37"/>
    </location>
</feature>
<dbReference type="EMBL" id="CAJNOR010000606">
    <property type="protein sequence ID" value="CAF0960397.1"/>
    <property type="molecule type" value="Genomic_DNA"/>
</dbReference>
<proteinExistence type="inferred from homology"/>
<keyword evidence="3 7" id="KW-0812">Transmembrane</keyword>
<comment type="subcellular location">
    <subcellularLocation>
        <location evidence="1">Membrane</location>
        <topology evidence="1">Multi-pass membrane protein</topology>
    </subcellularLocation>
</comment>
<dbReference type="Gene3D" id="1.10.3430.10">
    <property type="entry name" value="Ammonium transporter AmtB like domains"/>
    <property type="match status" value="1"/>
</dbReference>
<dbReference type="PANTHER" id="PTHR11730">
    <property type="entry name" value="AMMONIUM TRANSPORTER"/>
    <property type="match status" value="1"/>
</dbReference>
<sequence length="560" mass="61877">MVDFDDMKEMLKYWTKKYMFPIALVIFQCVFIVLYAVHADYGFEHDQSSYVTTSNSPPPEGDVDFYYPYFQDVHVMMFIGFGFLMTFLRRYSFSSVSFNFLVAAFVLEWAILIRGYVFDWNSTAKTFVVDVKSLLHADFVCASVLISFGAVLGKTNPAQLVIMALIEVVIQVWNEYIGLTYFCTYDGGESIYVHVFGAYFGLAASYSLQRKKVVESEKESSSYASDIFSMIGTLFLFCFWPSFNAGTAYGEGRTRAIVNTYVSISASVVLTFVVSALVGKGKEEIIHIQNATLAGGVAVGTVSDKEIGLFGAMIIGSVAGTISTLGYKYLLESLKKIQIHDTCGVHNLHGLPGVLSGLAGIVLASMPWRSLYQDNLTDQCLGGGLNRSVRVHAGYQCAGLVLTLGMSIVGGLLTGVFLRLPIFASPDNDSYFDDSLNWHVPKDFVAEDSALGSLIKNILPGQMRLDETPLEPTNNPNTIEVIQETQPTHLIGLMKGTLNQKTSEETQPTNLIALMRGTINQQIDENRPRRSTSARDDSYPSQILRSQETPASPAVYVHRL</sequence>
<evidence type="ECO:0000313" key="9">
    <source>
        <dbReference type="EMBL" id="CAF0960397.1"/>
    </source>
</evidence>
<evidence type="ECO:0000256" key="7">
    <source>
        <dbReference type="SAM" id="Phobius"/>
    </source>
</evidence>
<feature type="transmembrane region" description="Helical" evidence="7">
    <location>
        <begin position="348"/>
        <end position="368"/>
    </location>
</feature>
<feature type="compositionally biased region" description="Polar residues" evidence="6">
    <location>
        <begin position="539"/>
        <end position="550"/>
    </location>
</feature>
<evidence type="ECO:0000256" key="6">
    <source>
        <dbReference type="SAM" id="MobiDB-lite"/>
    </source>
</evidence>
<keyword evidence="4 7" id="KW-1133">Transmembrane helix</keyword>
<evidence type="ECO:0000256" key="4">
    <source>
        <dbReference type="ARBA" id="ARBA00022989"/>
    </source>
</evidence>
<dbReference type="GO" id="GO:0005886">
    <property type="term" value="C:plasma membrane"/>
    <property type="evidence" value="ECO:0007669"/>
    <property type="project" value="InterPro"/>
</dbReference>
<dbReference type="OrthoDB" id="534912at2759"/>
<dbReference type="PRINTS" id="PR00342">
    <property type="entry name" value="RHESUSRHD"/>
</dbReference>
<dbReference type="InterPro" id="IPR029020">
    <property type="entry name" value="Ammonium/urea_transptr"/>
</dbReference>
<comment type="caution">
    <text evidence="9">The sequence shown here is derived from an EMBL/GenBank/DDBJ whole genome shotgun (WGS) entry which is preliminary data.</text>
</comment>
<dbReference type="SUPFAM" id="SSF111352">
    <property type="entry name" value="Ammonium transporter"/>
    <property type="match status" value="1"/>
</dbReference>
<dbReference type="Proteomes" id="UP000663852">
    <property type="component" value="Unassembled WGS sequence"/>
</dbReference>